<evidence type="ECO:0000256" key="1">
    <source>
        <dbReference type="SAM" id="Coils"/>
    </source>
</evidence>
<name>A0A1S3DTG1_DIACI</name>
<dbReference type="PaxDb" id="121845-A0A1S3DTG1"/>
<sequence>MNLRRTKSEIVSRGISGPKGQFGYFDDTKSHHSTLDSIYSKNSIIRNDDECKSQYSRDMEPIGFQPKAKSIFSNVKRSKSMANGNLGYASSCTSTSDNRSLCSVHSVRSVFQRAQDNYKTIIGKDYPLSKVLNIWKTLCEYVEQQLVLNKSTVIPKLGMFTIIETNLQGYIHKKPVLIINKSLLKIHGLTSKKYNVGKVIQRHILNFSDISSKCKMNRFIVEEVISEVIKSFEKLLMTKRNSELPFFQIGKLQMQACEIRMKFYEDFINKLNRSLFKSKSSTSLISGISKLSRTSSVISRMTSKSERYKPSPEFCSVLPVDTEESRAVRKNSSGCMVRRIQSSCSLVSQRTKDTQSLLSIPCGSTHSKRSCCSQRPSREAHGDACMCIVCANRFKFDKDINFKKKILAGHQEEEKRKNVLVGGFSKVDQNEHRQRIENEKRTKELQKNAAKYNSQFVQRKSIKRPKESDSSALENNAIMYNRQNSECERRKHNLSNIEEIKQQIKMKKCEERSKKQLDERSMKERNEKLTKLLYEERIKNIKEKDCKRSKLKQDLDKQIQEKKTNKKTDSIPDYNFNVLRKTPLRNNISSLSDIQRGKEQRRIQAEYQKVQMKEKQLREEMQRDEEDELGRKFVENMDRDVEQQREKDIQKKLQLREERQAMYKQSQCKQQDKTHLQPMGFLLEDAHRKEKCLNCSRKLDWTDHVHAYEPKMAMLY</sequence>
<dbReference type="PANTHER" id="PTHR14362:SF2">
    <property type="entry name" value="COILED-COIL DOMAIN-CONTAINING PROTEIN 81"/>
    <property type="match status" value="1"/>
</dbReference>
<evidence type="ECO:0000313" key="5">
    <source>
        <dbReference type="RefSeq" id="XP_008487576.1"/>
    </source>
</evidence>
<feature type="domain" description="CCDC81 HU" evidence="3">
    <location>
        <begin position="205"/>
        <end position="273"/>
    </location>
</feature>
<dbReference type="GO" id="GO:0005815">
    <property type="term" value="C:microtubule organizing center"/>
    <property type="evidence" value="ECO:0007669"/>
    <property type="project" value="TreeGrafter"/>
</dbReference>
<reference evidence="5" key="1">
    <citation type="submission" date="2025-08" db="UniProtKB">
        <authorList>
            <consortium name="RefSeq"/>
        </authorList>
    </citation>
    <scope>IDENTIFICATION</scope>
</reference>
<accession>A0A1S3DTG1</accession>
<dbReference type="Pfam" id="PF18289">
    <property type="entry name" value="HU-CCDC81_euk_2"/>
    <property type="match status" value="1"/>
</dbReference>
<dbReference type="InterPro" id="IPR040673">
    <property type="entry name" value="CCDC81_HU_dom_2"/>
</dbReference>
<evidence type="ECO:0000313" key="4">
    <source>
        <dbReference type="Proteomes" id="UP000079169"/>
    </source>
</evidence>
<proteinExistence type="predicted"/>
<dbReference type="Proteomes" id="UP000079169">
    <property type="component" value="Unplaced"/>
</dbReference>
<feature type="domain" description="CCDC81 HU" evidence="2">
    <location>
        <begin position="129"/>
        <end position="190"/>
    </location>
</feature>
<protein>
    <submittedName>
        <fullName evidence="5">Coiled-coil domain-containing protein 81-like isoform X1</fullName>
    </submittedName>
</protein>
<evidence type="ECO:0000259" key="3">
    <source>
        <dbReference type="Pfam" id="PF18289"/>
    </source>
</evidence>
<gene>
    <name evidence="5" type="primary">LOC103524338</name>
</gene>
<organism evidence="4 5">
    <name type="scientific">Diaphorina citri</name>
    <name type="common">Asian citrus psyllid</name>
    <dbReference type="NCBI Taxonomy" id="121845"/>
    <lineage>
        <taxon>Eukaryota</taxon>
        <taxon>Metazoa</taxon>
        <taxon>Ecdysozoa</taxon>
        <taxon>Arthropoda</taxon>
        <taxon>Hexapoda</taxon>
        <taxon>Insecta</taxon>
        <taxon>Pterygota</taxon>
        <taxon>Neoptera</taxon>
        <taxon>Paraneoptera</taxon>
        <taxon>Hemiptera</taxon>
        <taxon>Sternorrhyncha</taxon>
        <taxon>Psylloidea</taxon>
        <taxon>Psyllidae</taxon>
        <taxon>Diaphorininae</taxon>
        <taxon>Diaphorina</taxon>
    </lineage>
</organism>
<dbReference type="STRING" id="121845.A0A1S3DTG1"/>
<dbReference type="AlphaFoldDB" id="A0A1S3DTG1"/>
<dbReference type="GeneID" id="103524338"/>
<feature type="coiled-coil region" evidence="1">
    <location>
        <begin position="600"/>
        <end position="627"/>
    </location>
</feature>
<dbReference type="RefSeq" id="XP_008487576.1">
    <property type="nucleotide sequence ID" value="XM_008489354.2"/>
</dbReference>
<dbReference type="Pfam" id="PF14908">
    <property type="entry name" value="HU-CCDC81_euk_1"/>
    <property type="match status" value="1"/>
</dbReference>
<dbReference type="KEGG" id="dci:103524338"/>
<keyword evidence="1" id="KW-0175">Coiled coil</keyword>
<dbReference type="InterPro" id="IPR026295">
    <property type="entry name" value="CCD81"/>
</dbReference>
<keyword evidence="4" id="KW-1185">Reference proteome</keyword>
<dbReference type="PANTHER" id="PTHR14362">
    <property type="entry name" value="COILED-COIL DOMAIN-CONTAINING PROTEIN 81"/>
    <property type="match status" value="1"/>
</dbReference>
<evidence type="ECO:0000259" key="2">
    <source>
        <dbReference type="Pfam" id="PF14908"/>
    </source>
</evidence>
<dbReference type="InterPro" id="IPR028034">
    <property type="entry name" value="HU-CCDC81"/>
</dbReference>